<evidence type="ECO:0000313" key="15">
    <source>
        <dbReference type="EMBL" id="JAS28700.1"/>
    </source>
</evidence>
<feature type="domain" description="C2H2-type" evidence="13">
    <location>
        <begin position="490"/>
        <end position="517"/>
    </location>
</feature>
<evidence type="ECO:0000256" key="1">
    <source>
        <dbReference type="ARBA" id="ARBA00004123"/>
    </source>
</evidence>
<evidence type="ECO:0000313" key="16">
    <source>
        <dbReference type="EMBL" id="JAS28741.1"/>
    </source>
</evidence>
<reference evidence="16" key="1">
    <citation type="submission" date="2015-12" db="EMBL/GenBank/DDBJ databases">
        <title>De novo transcriptome assembly of four potential Pierce s Disease insect vectors from Arizona vineyards.</title>
        <authorList>
            <person name="Tassone E.E."/>
        </authorList>
    </citation>
    <scope>NUCLEOTIDE SEQUENCE</scope>
</reference>
<dbReference type="FunFam" id="3.30.160.60:FF:001228">
    <property type="entry name" value="Zinc finger protein 236"/>
    <property type="match status" value="1"/>
</dbReference>
<feature type="compositionally biased region" description="Basic and acidic residues" evidence="12">
    <location>
        <begin position="423"/>
        <end position="438"/>
    </location>
</feature>
<dbReference type="PANTHER" id="PTHR23226">
    <property type="entry name" value="ZINC FINGER AND SCAN DOMAIN-CONTAINING"/>
    <property type="match status" value="1"/>
</dbReference>
<keyword evidence="5 11" id="KW-0862">Zinc</keyword>
<evidence type="ECO:0000256" key="11">
    <source>
        <dbReference type="PROSITE-ProRule" id="PRU01263"/>
    </source>
</evidence>
<keyword evidence="8" id="KW-0804">Transcription</keyword>
<dbReference type="InterPro" id="IPR012934">
    <property type="entry name" value="Znf_AD"/>
</dbReference>
<dbReference type="EMBL" id="GEDC01008557">
    <property type="protein sequence ID" value="JAS28741.1"/>
    <property type="molecule type" value="Transcribed_RNA"/>
</dbReference>
<feature type="binding site" evidence="11">
    <location>
        <position position="61"/>
    </location>
    <ligand>
        <name>Zn(2+)</name>
        <dbReference type="ChEBI" id="CHEBI:29105"/>
    </ligand>
</feature>
<dbReference type="PANTHER" id="PTHR23226:SF377">
    <property type="entry name" value="ZINC FINGER AND SCAN DOMAIN-CONTAINING PROTEIN 20"/>
    <property type="match status" value="1"/>
</dbReference>
<feature type="domain" description="C2H2-type" evidence="13">
    <location>
        <begin position="458"/>
        <end position="481"/>
    </location>
</feature>
<evidence type="ECO:0000256" key="8">
    <source>
        <dbReference type="ARBA" id="ARBA00023163"/>
    </source>
</evidence>
<feature type="domain" description="C2H2-type" evidence="13">
    <location>
        <begin position="327"/>
        <end position="355"/>
    </location>
</feature>
<comment type="subcellular location">
    <subcellularLocation>
        <location evidence="1">Nucleus</location>
    </subcellularLocation>
</comment>
<evidence type="ECO:0000256" key="3">
    <source>
        <dbReference type="ARBA" id="ARBA00022737"/>
    </source>
</evidence>
<dbReference type="GO" id="GO:0000981">
    <property type="term" value="F:DNA-binding transcription factor activity, RNA polymerase II-specific"/>
    <property type="evidence" value="ECO:0007669"/>
    <property type="project" value="TreeGrafter"/>
</dbReference>
<feature type="domain" description="C2H2-type" evidence="13">
    <location>
        <begin position="271"/>
        <end position="298"/>
    </location>
</feature>
<dbReference type="PROSITE" id="PS00028">
    <property type="entry name" value="ZINC_FINGER_C2H2_1"/>
    <property type="match status" value="7"/>
</dbReference>
<evidence type="ECO:0008006" key="17">
    <source>
        <dbReference type="Google" id="ProtNLM"/>
    </source>
</evidence>
<accession>A0A1B6DSU3</accession>
<evidence type="ECO:0000256" key="9">
    <source>
        <dbReference type="ARBA" id="ARBA00023242"/>
    </source>
</evidence>
<evidence type="ECO:0000259" key="13">
    <source>
        <dbReference type="PROSITE" id="PS50157"/>
    </source>
</evidence>
<feature type="region of interest" description="Disordered" evidence="12">
    <location>
        <begin position="423"/>
        <end position="450"/>
    </location>
</feature>
<feature type="domain" description="C2H2-type" evidence="13">
    <location>
        <begin position="518"/>
        <end position="541"/>
    </location>
</feature>
<keyword evidence="3" id="KW-0677">Repeat</keyword>
<feature type="domain" description="C2H2-type" evidence="13">
    <location>
        <begin position="363"/>
        <end position="391"/>
    </location>
</feature>
<dbReference type="InterPro" id="IPR036236">
    <property type="entry name" value="Znf_C2H2_sf"/>
</dbReference>
<dbReference type="SUPFAM" id="SSF57667">
    <property type="entry name" value="beta-beta-alpha zinc fingers"/>
    <property type="match status" value="5"/>
</dbReference>
<organism evidence="16">
    <name type="scientific">Clastoptera arizonana</name>
    <name type="common">Arizona spittle bug</name>
    <dbReference type="NCBI Taxonomy" id="38151"/>
    <lineage>
        <taxon>Eukaryota</taxon>
        <taxon>Metazoa</taxon>
        <taxon>Ecdysozoa</taxon>
        <taxon>Arthropoda</taxon>
        <taxon>Hexapoda</taxon>
        <taxon>Insecta</taxon>
        <taxon>Pterygota</taxon>
        <taxon>Neoptera</taxon>
        <taxon>Paraneoptera</taxon>
        <taxon>Hemiptera</taxon>
        <taxon>Auchenorrhyncha</taxon>
        <taxon>Cercopoidea</taxon>
        <taxon>Clastopteridae</taxon>
        <taxon>Clastoptera</taxon>
    </lineage>
</organism>
<dbReference type="PROSITE" id="PS50157">
    <property type="entry name" value="ZINC_FINGER_C2H2_2"/>
    <property type="match status" value="8"/>
</dbReference>
<sequence>MSELSADKFDSICRLCTSNLERGGRKIWEDGENSCQQLANQIVDYLKIKIYKDDLLPKNICLNCFESIIQFDQYRLKCKLMQEKLCKCIELSTDQEENKENSSFHTPTKDTSIKTDDTSQLETEDPSDIHSSDNEDVDSQVNGIEVLPELGEPCPEDYVLMKEETFNIDANIVNRANRSKTGVLADHLIEFNNNSEVRDRDVVDAQKLRKDVLPPMWDVYEKTLPNETGELQVTHRRYIVSKLGFPCSLCGACYKFDQGCARGGTPESRPYDCAVCHKVFPRRSLWKRHVATHEDTKPFLCRECGKGFNRKEHLSRHLLSHSSIRPFNCEGCGKFFNRKEHLTRHQMSNPACLDPNVDPLRPYCCPNCGQGFVRKEHLLRHCKRAHDVDPDPTDGEPKPFSCLICHKTFTRREHLRRHQAIHEREAKEGTGHSIKSDAMDEVSPPPSPVEIKLPPAPVKCDICSKIFTRRSHLLRHMKRIHGKTLSGQTHKCEDCNKEFGRRYHLDRHRRIHAVAPEYECVTCSEKFDQSELLDKHMSTAHGNTAIDNYLWM</sequence>
<evidence type="ECO:0000256" key="7">
    <source>
        <dbReference type="ARBA" id="ARBA00023125"/>
    </source>
</evidence>
<dbReference type="GO" id="GO:0008270">
    <property type="term" value="F:zinc ion binding"/>
    <property type="evidence" value="ECO:0007669"/>
    <property type="project" value="UniProtKB-UniRule"/>
</dbReference>
<keyword evidence="7" id="KW-0238">DNA-binding</keyword>
<dbReference type="Gene3D" id="3.40.1800.20">
    <property type="match status" value="1"/>
</dbReference>
<feature type="binding site" evidence="11">
    <location>
        <position position="64"/>
    </location>
    <ligand>
        <name>Zn(2+)</name>
        <dbReference type="ChEBI" id="CHEBI:29105"/>
    </ligand>
</feature>
<evidence type="ECO:0000256" key="5">
    <source>
        <dbReference type="ARBA" id="ARBA00022833"/>
    </source>
</evidence>
<dbReference type="GO" id="GO:0000978">
    <property type="term" value="F:RNA polymerase II cis-regulatory region sequence-specific DNA binding"/>
    <property type="evidence" value="ECO:0007669"/>
    <property type="project" value="TreeGrafter"/>
</dbReference>
<dbReference type="FunFam" id="3.30.160.60:FF:000090">
    <property type="entry name" value="Odd-skipped-related transciption factor 2"/>
    <property type="match status" value="1"/>
</dbReference>
<dbReference type="EMBL" id="GEDC01008598">
    <property type="protein sequence ID" value="JAS28700.1"/>
    <property type="molecule type" value="Transcribed_RNA"/>
</dbReference>
<proteinExistence type="predicted"/>
<keyword evidence="4 10" id="KW-0863">Zinc-finger</keyword>
<keyword evidence="9" id="KW-0539">Nucleus</keyword>
<dbReference type="SUPFAM" id="SSF57716">
    <property type="entry name" value="Glucocorticoid receptor-like (DNA-binding domain)"/>
    <property type="match status" value="1"/>
</dbReference>
<keyword evidence="6" id="KW-0805">Transcription regulation</keyword>
<dbReference type="SMART" id="SM00355">
    <property type="entry name" value="ZnF_C2H2"/>
    <property type="match status" value="8"/>
</dbReference>
<dbReference type="AlphaFoldDB" id="A0A1B6DSU3"/>
<feature type="domain" description="ZAD" evidence="14">
    <location>
        <begin position="11"/>
        <end position="88"/>
    </location>
</feature>
<feature type="region of interest" description="Disordered" evidence="12">
    <location>
        <begin position="97"/>
        <end position="137"/>
    </location>
</feature>
<dbReference type="FunFam" id="3.30.160.60:FF:000446">
    <property type="entry name" value="Zinc finger protein"/>
    <property type="match status" value="1"/>
</dbReference>
<evidence type="ECO:0000256" key="6">
    <source>
        <dbReference type="ARBA" id="ARBA00023015"/>
    </source>
</evidence>
<evidence type="ECO:0000259" key="14">
    <source>
        <dbReference type="PROSITE" id="PS51915"/>
    </source>
</evidence>
<dbReference type="Pfam" id="PF00096">
    <property type="entry name" value="zf-C2H2"/>
    <property type="match status" value="7"/>
</dbReference>
<feature type="domain" description="C2H2-type" evidence="13">
    <location>
        <begin position="400"/>
        <end position="427"/>
    </location>
</feature>
<feature type="domain" description="C2H2-type" evidence="13">
    <location>
        <begin position="299"/>
        <end position="326"/>
    </location>
</feature>
<dbReference type="GO" id="GO:0005634">
    <property type="term" value="C:nucleus"/>
    <property type="evidence" value="ECO:0007669"/>
    <property type="project" value="UniProtKB-SubCell"/>
</dbReference>
<keyword evidence="2 11" id="KW-0479">Metal-binding</keyword>
<dbReference type="SMART" id="SM00868">
    <property type="entry name" value="zf-AD"/>
    <property type="match status" value="1"/>
</dbReference>
<feature type="binding site" evidence="11">
    <location>
        <position position="13"/>
    </location>
    <ligand>
        <name>Zn(2+)</name>
        <dbReference type="ChEBI" id="CHEBI:29105"/>
    </ligand>
</feature>
<evidence type="ECO:0000256" key="4">
    <source>
        <dbReference type="ARBA" id="ARBA00022771"/>
    </source>
</evidence>
<dbReference type="FunFam" id="3.30.160.60:FF:000012">
    <property type="entry name" value="RB-associated KRAB zinc finger protein-like"/>
    <property type="match status" value="1"/>
</dbReference>
<protein>
    <recommendedName>
        <fullName evidence="17">Protein krueppel</fullName>
    </recommendedName>
</protein>
<dbReference type="Gene3D" id="3.30.160.60">
    <property type="entry name" value="Classic Zinc Finger"/>
    <property type="match status" value="7"/>
</dbReference>
<evidence type="ECO:0000256" key="12">
    <source>
        <dbReference type="SAM" id="MobiDB-lite"/>
    </source>
</evidence>
<gene>
    <name evidence="16" type="ORF">g.26306</name>
    <name evidence="15" type="ORF">g.26308</name>
</gene>
<dbReference type="InterPro" id="IPR013087">
    <property type="entry name" value="Znf_C2H2_type"/>
</dbReference>
<feature type="binding site" evidence="11">
    <location>
        <position position="16"/>
    </location>
    <ligand>
        <name>Zn(2+)</name>
        <dbReference type="ChEBI" id="CHEBI:29105"/>
    </ligand>
</feature>
<evidence type="ECO:0000256" key="10">
    <source>
        <dbReference type="PROSITE-ProRule" id="PRU00042"/>
    </source>
</evidence>
<dbReference type="PROSITE" id="PS51915">
    <property type="entry name" value="ZAD"/>
    <property type="match status" value="1"/>
</dbReference>
<feature type="compositionally biased region" description="Basic and acidic residues" evidence="12">
    <location>
        <begin position="97"/>
        <end position="117"/>
    </location>
</feature>
<dbReference type="Pfam" id="PF07776">
    <property type="entry name" value="zf-AD"/>
    <property type="match status" value="1"/>
</dbReference>
<evidence type="ECO:0000256" key="2">
    <source>
        <dbReference type="ARBA" id="ARBA00022723"/>
    </source>
</evidence>
<name>A0A1B6DSU3_9HEMI</name>